<feature type="transmembrane region" description="Helical" evidence="1">
    <location>
        <begin position="71"/>
        <end position="89"/>
    </location>
</feature>
<evidence type="ECO:0000256" key="1">
    <source>
        <dbReference type="SAM" id="Phobius"/>
    </source>
</evidence>
<dbReference type="PANTHER" id="PTHR35813">
    <property type="entry name" value="INNER MEMBRANE PROTEIN YBAN"/>
    <property type="match status" value="1"/>
</dbReference>
<feature type="transmembrane region" description="Helical" evidence="1">
    <location>
        <begin position="95"/>
        <end position="112"/>
    </location>
</feature>
<dbReference type="InterPro" id="IPR007401">
    <property type="entry name" value="DUF454"/>
</dbReference>
<dbReference type="PIRSF" id="PIRSF016789">
    <property type="entry name" value="DUF454"/>
    <property type="match status" value="1"/>
</dbReference>
<evidence type="ECO:0000313" key="3">
    <source>
        <dbReference type="Proteomes" id="UP000546031"/>
    </source>
</evidence>
<name>A0A850H6E8_9SPHN</name>
<keyword evidence="3" id="KW-1185">Reference proteome</keyword>
<gene>
    <name evidence="2" type="ORF">HUO12_00665</name>
</gene>
<reference evidence="2 3" key="1">
    <citation type="submission" date="2020-06" db="EMBL/GenBank/DDBJ databases">
        <title>Altererythrobacter lutimaris sp. nov., a marine bacterium isolated from a tidal flat.</title>
        <authorList>
            <person name="Kim D."/>
            <person name="Yoo Y."/>
            <person name="Kim J.-J."/>
        </authorList>
    </citation>
    <scope>NUCLEOTIDE SEQUENCE [LARGE SCALE GENOMIC DNA]</scope>
    <source>
        <strain evidence="2 3">JGD-16</strain>
    </source>
</reference>
<dbReference type="Pfam" id="PF04304">
    <property type="entry name" value="DUF454"/>
    <property type="match status" value="1"/>
</dbReference>
<dbReference type="PANTHER" id="PTHR35813:SF1">
    <property type="entry name" value="INNER MEMBRANE PROTEIN YBAN"/>
    <property type="match status" value="1"/>
</dbReference>
<accession>A0A850H6E8</accession>
<sequence length="115" mass="12915">MRPLYLAGGIIATGLAAAGAFLPIVPTVPFLLVAVFCFARSNRTWEQRILDHPHWGPQVRDWYERRAIPRCAKYMAIGGMSAGVAFTYLTLGFPWAWISIAILVLVGPWIWTRNE</sequence>
<keyword evidence="1" id="KW-0812">Transmembrane</keyword>
<comment type="caution">
    <text evidence="2">The sequence shown here is derived from an EMBL/GenBank/DDBJ whole genome shotgun (WGS) entry which is preliminary data.</text>
</comment>
<protein>
    <submittedName>
        <fullName evidence="2">YbaN family protein</fullName>
    </submittedName>
</protein>
<dbReference type="Proteomes" id="UP000546031">
    <property type="component" value="Unassembled WGS sequence"/>
</dbReference>
<keyword evidence="1" id="KW-0472">Membrane</keyword>
<organism evidence="2 3">
    <name type="scientific">Altererythrobacter lutimaris</name>
    <dbReference type="NCBI Taxonomy" id="2743979"/>
    <lineage>
        <taxon>Bacteria</taxon>
        <taxon>Pseudomonadati</taxon>
        <taxon>Pseudomonadota</taxon>
        <taxon>Alphaproteobacteria</taxon>
        <taxon>Sphingomonadales</taxon>
        <taxon>Erythrobacteraceae</taxon>
        <taxon>Altererythrobacter</taxon>
    </lineage>
</organism>
<keyword evidence="1" id="KW-1133">Transmembrane helix</keyword>
<dbReference type="GO" id="GO:0005886">
    <property type="term" value="C:plasma membrane"/>
    <property type="evidence" value="ECO:0007669"/>
    <property type="project" value="TreeGrafter"/>
</dbReference>
<proteinExistence type="predicted"/>
<dbReference type="AlphaFoldDB" id="A0A850H6E8"/>
<evidence type="ECO:0000313" key="2">
    <source>
        <dbReference type="EMBL" id="NVE93403.1"/>
    </source>
</evidence>
<feature type="transmembrane region" description="Helical" evidence="1">
    <location>
        <begin position="6"/>
        <end position="39"/>
    </location>
</feature>
<dbReference type="EMBL" id="JABWTA010000001">
    <property type="protein sequence ID" value="NVE93403.1"/>
    <property type="molecule type" value="Genomic_DNA"/>
</dbReference>